<reference evidence="9 10" key="1">
    <citation type="submission" date="2020-04" db="EMBL/GenBank/DDBJ databases">
        <title>Antimicrobial susceptibility and clonality of vaginal-derived multi-drug resistant Mobiluncus isolates in China.</title>
        <authorList>
            <person name="Zhang X."/>
        </authorList>
    </citation>
    <scope>NUCLEOTIDE SEQUENCE [LARGE SCALE GENOMIC DNA]</scope>
    <source>
        <strain evidence="9 10">7</strain>
    </source>
</reference>
<dbReference type="PRINTS" id="PR00171">
    <property type="entry name" value="SUGRTRNSPORT"/>
</dbReference>
<dbReference type="PROSITE" id="PS50850">
    <property type="entry name" value="MFS"/>
    <property type="match status" value="1"/>
</dbReference>
<feature type="transmembrane region" description="Helical" evidence="7">
    <location>
        <begin position="160"/>
        <end position="182"/>
    </location>
</feature>
<dbReference type="AlphaFoldDB" id="A0A378PAN8"/>
<evidence type="ECO:0000256" key="1">
    <source>
        <dbReference type="ARBA" id="ARBA00004651"/>
    </source>
</evidence>
<evidence type="ECO:0000256" key="3">
    <source>
        <dbReference type="ARBA" id="ARBA00022448"/>
    </source>
</evidence>
<dbReference type="InterPro" id="IPR036259">
    <property type="entry name" value="MFS_trans_sf"/>
</dbReference>
<evidence type="ECO:0000259" key="8">
    <source>
        <dbReference type="PROSITE" id="PS50850"/>
    </source>
</evidence>
<keyword evidence="4 7" id="KW-0812">Transmembrane</keyword>
<dbReference type="GO" id="GO:0005886">
    <property type="term" value="C:plasma membrane"/>
    <property type="evidence" value="ECO:0007669"/>
    <property type="project" value="UniProtKB-SubCell"/>
</dbReference>
<dbReference type="PANTHER" id="PTHR48020">
    <property type="entry name" value="PROTON MYO-INOSITOL COTRANSPORTER"/>
    <property type="match status" value="1"/>
</dbReference>
<dbReference type="InterPro" id="IPR003663">
    <property type="entry name" value="Sugar/inositol_transpt"/>
</dbReference>
<dbReference type="EMBL" id="JABCUV010000005">
    <property type="protein sequence ID" value="NMW93255.1"/>
    <property type="molecule type" value="Genomic_DNA"/>
</dbReference>
<comment type="similarity">
    <text evidence="2">Belongs to the major facilitator superfamily. Sugar transporter (TC 2.A.1.1) family.</text>
</comment>
<feature type="transmembrane region" description="Helical" evidence="7">
    <location>
        <begin position="244"/>
        <end position="262"/>
    </location>
</feature>
<keyword evidence="3" id="KW-0813">Transport</keyword>
<evidence type="ECO:0000313" key="9">
    <source>
        <dbReference type="EMBL" id="NMW93255.1"/>
    </source>
</evidence>
<feature type="transmembrane region" description="Helical" evidence="7">
    <location>
        <begin position="330"/>
        <end position="353"/>
    </location>
</feature>
<feature type="transmembrane region" description="Helical" evidence="7">
    <location>
        <begin position="127"/>
        <end position="148"/>
    </location>
</feature>
<feature type="domain" description="Major facilitator superfamily (MFS) profile" evidence="8">
    <location>
        <begin position="31"/>
        <end position="527"/>
    </location>
</feature>
<feature type="transmembrane region" description="Helical" evidence="7">
    <location>
        <begin position="397"/>
        <end position="421"/>
    </location>
</feature>
<dbReference type="InterPro" id="IPR005828">
    <property type="entry name" value="MFS_sugar_transport-like"/>
</dbReference>
<dbReference type="PROSITE" id="PS00216">
    <property type="entry name" value="SUGAR_TRANSPORT_1"/>
    <property type="match status" value="1"/>
</dbReference>
<evidence type="ECO:0000256" key="6">
    <source>
        <dbReference type="ARBA" id="ARBA00023136"/>
    </source>
</evidence>
<evidence type="ECO:0000256" key="5">
    <source>
        <dbReference type="ARBA" id="ARBA00022989"/>
    </source>
</evidence>
<dbReference type="Pfam" id="PF00083">
    <property type="entry name" value="Sugar_tr"/>
    <property type="match status" value="2"/>
</dbReference>
<feature type="transmembrane region" description="Helical" evidence="7">
    <location>
        <begin position="365"/>
        <end position="390"/>
    </location>
</feature>
<dbReference type="RefSeq" id="WP_114989798.1">
    <property type="nucleotide sequence ID" value="NZ_JABCUV010000005.1"/>
</dbReference>
<dbReference type="GO" id="GO:0022857">
    <property type="term" value="F:transmembrane transporter activity"/>
    <property type="evidence" value="ECO:0007669"/>
    <property type="project" value="InterPro"/>
</dbReference>
<evidence type="ECO:0000256" key="4">
    <source>
        <dbReference type="ARBA" id="ARBA00022692"/>
    </source>
</evidence>
<evidence type="ECO:0000256" key="2">
    <source>
        <dbReference type="ARBA" id="ARBA00010992"/>
    </source>
</evidence>
<keyword evidence="6 7" id="KW-0472">Membrane</keyword>
<name>A0A378PAN8_9ACTO</name>
<feature type="transmembrane region" description="Helical" evidence="7">
    <location>
        <begin position="472"/>
        <end position="496"/>
    </location>
</feature>
<protein>
    <submittedName>
        <fullName evidence="9">MFS transporter</fullName>
    </submittedName>
</protein>
<comment type="subcellular location">
    <subcellularLocation>
        <location evidence="1">Cell membrane</location>
        <topology evidence="1">Multi-pass membrane protein</topology>
    </subcellularLocation>
</comment>
<dbReference type="InterPro" id="IPR020846">
    <property type="entry name" value="MFS_dom"/>
</dbReference>
<dbReference type="InterPro" id="IPR005829">
    <property type="entry name" value="Sugar_transporter_CS"/>
</dbReference>
<proteinExistence type="inferred from homology"/>
<gene>
    <name evidence="9" type="ORF">HHJ74_06025</name>
</gene>
<accession>A0A378PAN8</accession>
<dbReference type="Gene3D" id="1.20.1250.20">
    <property type="entry name" value="MFS general substrate transporter like domains"/>
    <property type="match status" value="2"/>
</dbReference>
<dbReference type="InterPro" id="IPR050814">
    <property type="entry name" value="Myo-inositol_Transporter"/>
</dbReference>
<evidence type="ECO:0000256" key="7">
    <source>
        <dbReference type="SAM" id="Phobius"/>
    </source>
</evidence>
<evidence type="ECO:0000313" key="10">
    <source>
        <dbReference type="Proteomes" id="UP000582487"/>
    </source>
</evidence>
<feature type="transmembrane region" description="Helical" evidence="7">
    <location>
        <begin position="502"/>
        <end position="520"/>
    </location>
</feature>
<sequence>MSGKTMLSKQEVTKLTADTPMSGKHRGIALVAATATLGSFLFGYDTGVISGALPYMHMPVQADGFLLSSFTEGLIGFFLLVGAAFGALFGGRLSDKYGRRHNIIMLAILFVIGALACTFSPNLVVMYISRFILGMAVGGASATVPVYLAEVAPKRIRGTIVAIDQLMIVTGQLFAFIFNAIINLVQGGPKVNVEADPSGTLTTLGVQPWSNITKLHNIMGTDEYQAFVEQLVYHGVHAGNGSTWRYMLVLCTVPAIALWLLMRLMPESPRWYAVNNKYIEAIGALKRVRDHRDGAIEDEVMEIVENNEQDSTARKGKLGDIFRIPWVRRLFLVGMLLAASNQLNGVNTVMYYAPKVLEYAGMDTTAAITAQVANGVMSVGGSALGLYLVYKLRRRTILLGCVAAVFVTLGTIAVLFGTMIQPHMDQGTVPPPIAAYLILVLMGIFMLIVQSSNGPVVWTMLGEMFPAPVRGVANGSAVFFMWIVNACVTLLFPLLIDNLGGGWTYAIFAVINVGVFFLLWKWMPETSNLSIEEIEVEMKKEFIRSGDKVTDF</sequence>
<dbReference type="Proteomes" id="UP000582487">
    <property type="component" value="Unassembled WGS sequence"/>
</dbReference>
<dbReference type="SUPFAM" id="SSF103473">
    <property type="entry name" value="MFS general substrate transporter"/>
    <property type="match status" value="1"/>
</dbReference>
<dbReference type="PROSITE" id="PS00217">
    <property type="entry name" value="SUGAR_TRANSPORT_2"/>
    <property type="match status" value="1"/>
</dbReference>
<dbReference type="PANTHER" id="PTHR48020:SF12">
    <property type="entry name" value="PROTON MYO-INOSITOL COTRANSPORTER"/>
    <property type="match status" value="1"/>
</dbReference>
<keyword evidence="5 7" id="KW-1133">Transmembrane helix</keyword>
<feature type="transmembrane region" description="Helical" evidence="7">
    <location>
        <begin position="433"/>
        <end position="451"/>
    </location>
</feature>
<feature type="transmembrane region" description="Helical" evidence="7">
    <location>
        <begin position="73"/>
        <end position="91"/>
    </location>
</feature>
<feature type="transmembrane region" description="Helical" evidence="7">
    <location>
        <begin position="103"/>
        <end position="121"/>
    </location>
</feature>
<organism evidence="9 10">
    <name type="scientific">Mobiluncus mulieris</name>
    <dbReference type="NCBI Taxonomy" id="2052"/>
    <lineage>
        <taxon>Bacteria</taxon>
        <taxon>Bacillati</taxon>
        <taxon>Actinomycetota</taxon>
        <taxon>Actinomycetes</taxon>
        <taxon>Actinomycetales</taxon>
        <taxon>Actinomycetaceae</taxon>
        <taxon>Mobiluncus</taxon>
    </lineage>
</organism>
<comment type="caution">
    <text evidence="9">The sequence shown here is derived from an EMBL/GenBank/DDBJ whole genome shotgun (WGS) entry which is preliminary data.</text>
</comment>
<feature type="transmembrane region" description="Helical" evidence="7">
    <location>
        <begin position="28"/>
        <end position="53"/>
    </location>
</feature>